<protein>
    <submittedName>
        <fullName evidence="13">Uncharacterized protein</fullName>
    </submittedName>
</protein>
<dbReference type="Proteomes" id="UP000694546">
    <property type="component" value="Chromosome 18"/>
</dbReference>
<evidence type="ECO:0000256" key="1">
    <source>
        <dbReference type="ARBA" id="ARBA00004434"/>
    </source>
</evidence>
<dbReference type="PANTHER" id="PTHR35268">
    <property type="entry name" value="PROTEIN CCSMST1"/>
    <property type="match status" value="1"/>
</dbReference>
<keyword evidence="7" id="KW-0249">Electron transport</keyword>
<comment type="subcellular location">
    <subcellularLocation>
        <location evidence="1">Mitochondrion inner membrane</location>
        <topology evidence="1">Single-pass membrane protein</topology>
    </subcellularLocation>
</comment>
<evidence type="ECO:0000256" key="3">
    <source>
        <dbReference type="ARBA" id="ARBA00022660"/>
    </source>
</evidence>
<keyword evidence="8" id="KW-1133">Transmembrane helix</keyword>
<comment type="similarity">
    <text evidence="11">Belongs to the UQCC4 family.</text>
</comment>
<organism evidence="13 14">
    <name type="scientific">Gadus morhua</name>
    <name type="common">Atlantic cod</name>
    <dbReference type="NCBI Taxonomy" id="8049"/>
    <lineage>
        <taxon>Eukaryota</taxon>
        <taxon>Metazoa</taxon>
        <taxon>Chordata</taxon>
        <taxon>Craniata</taxon>
        <taxon>Vertebrata</taxon>
        <taxon>Euteleostomi</taxon>
        <taxon>Actinopterygii</taxon>
        <taxon>Neopterygii</taxon>
        <taxon>Teleostei</taxon>
        <taxon>Neoteleostei</taxon>
        <taxon>Acanthomorphata</taxon>
        <taxon>Zeiogadaria</taxon>
        <taxon>Gadariae</taxon>
        <taxon>Gadiformes</taxon>
        <taxon>Gadoidei</taxon>
        <taxon>Gadidae</taxon>
        <taxon>Gadus</taxon>
    </lineage>
</organism>
<dbReference type="Pfam" id="PF15013">
    <property type="entry name" value="CCSMST1"/>
    <property type="match status" value="1"/>
</dbReference>
<reference evidence="13" key="1">
    <citation type="submission" date="2025-08" db="UniProtKB">
        <authorList>
            <consortium name="Ensembl"/>
        </authorList>
    </citation>
    <scope>IDENTIFICATION</scope>
</reference>
<evidence type="ECO:0000256" key="9">
    <source>
        <dbReference type="ARBA" id="ARBA00023128"/>
    </source>
</evidence>
<evidence type="ECO:0000313" key="14">
    <source>
        <dbReference type="Proteomes" id="UP000694546"/>
    </source>
</evidence>
<dbReference type="GO" id="GO:0005743">
    <property type="term" value="C:mitochondrial inner membrane"/>
    <property type="evidence" value="ECO:0007669"/>
    <property type="project" value="UniProtKB-SubCell"/>
</dbReference>
<dbReference type="InterPro" id="IPR029160">
    <property type="entry name" value="UQCC4"/>
</dbReference>
<evidence type="ECO:0000256" key="5">
    <source>
        <dbReference type="ARBA" id="ARBA00022729"/>
    </source>
</evidence>
<evidence type="ECO:0000256" key="7">
    <source>
        <dbReference type="ARBA" id="ARBA00022982"/>
    </source>
</evidence>
<keyword evidence="3" id="KW-0679">Respiratory chain</keyword>
<dbReference type="AlphaFoldDB" id="A0A8C5AL81"/>
<dbReference type="Ensembl" id="ENSGMOT00000047272.1">
    <property type="protein sequence ID" value="ENSGMOP00000033293.1"/>
    <property type="gene ID" value="ENSGMOG00000029281.1"/>
</dbReference>
<keyword evidence="5" id="KW-0732">Signal</keyword>
<evidence type="ECO:0000256" key="12">
    <source>
        <dbReference type="SAM" id="MobiDB-lite"/>
    </source>
</evidence>
<feature type="region of interest" description="Disordered" evidence="12">
    <location>
        <begin position="85"/>
        <end position="106"/>
    </location>
</feature>
<evidence type="ECO:0000256" key="6">
    <source>
        <dbReference type="ARBA" id="ARBA00022792"/>
    </source>
</evidence>
<evidence type="ECO:0000256" key="4">
    <source>
        <dbReference type="ARBA" id="ARBA00022692"/>
    </source>
</evidence>
<evidence type="ECO:0000313" key="13">
    <source>
        <dbReference type="Ensembl" id="ENSGMOP00000033293.1"/>
    </source>
</evidence>
<proteinExistence type="inferred from homology"/>
<dbReference type="GeneTree" id="ENSGT01030000235280"/>
<keyword evidence="9" id="KW-0496">Mitochondrion</keyword>
<dbReference type="OMA" id="ASHKSWR"/>
<keyword evidence="2" id="KW-0813">Transport</keyword>
<reference evidence="13" key="2">
    <citation type="submission" date="2025-09" db="UniProtKB">
        <authorList>
            <consortium name="Ensembl"/>
        </authorList>
    </citation>
    <scope>IDENTIFICATION</scope>
</reference>
<keyword evidence="4" id="KW-0812">Transmembrane</keyword>
<sequence length="106" mass="12176">GGEQILTLTEETDEVNNEPIKFSTSQGSHRTWRVDRTMGIQHQRPWWKVLPVSLVAVGFLLWCAFREETDVDLMLQKDLYEHLPGLLPDENQQPPGPLQVEDKPTP</sequence>
<evidence type="ECO:0000256" key="11">
    <source>
        <dbReference type="ARBA" id="ARBA00034713"/>
    </source>
</evidence>
<evidence type="ECO:0000256" key="10">
    <source>
        <dbReference type="ARBA" id="ARBA00023136"/>
    </source>
</evidence>
<evidence type="ECO:0000256" key="8">
    <source>
        <dbReference type="ARBA" id="ARBA00022989"/>
    </source>
</evidence>
<dbReference type="PRINTS" id="PR02042">
    <property type="entry name" value="CCSMST1"/>
</dbReference>
<dbReference type="PANTHER" id="PTHR35268:SF1">
    <property type="entry name" value="UBIQUINOL-CYTOCHROME-C REDUCTASE COMPLEX ASSEMBLY FACTOR 4"/>
    <property type="match status" value="1"/>
</dbReference>
<dbReference type="InterPro" id="IPR023248">
    <property type="entry name" value="UQCC4_vert"/>
</dbReference>
<keyword evidence="14" id="KW-1185">Reference proteome</keyword>
<keyword evidence="6" id="KW-0999">Mitochondrion inner membrane</keyword>
<evidence type="ECO:0000256" key="2">
    <source>
        <dbReference type="ARBA" id="ARBA00022448"/>
    </source>
</evidence>
<keyword evidence="10" id="KW-0472">Membrane</keyword>
<name>A0A8C5AL81_GADMO</name>
<accession>A0A8C5AL81</accession>